<gene>
    <name evidence="1" type="ORF">BD410DRAFT_611683</name>
</gene>
<evidence type="ECO:0000313" key="1">
    <source>
        <dbReference type="EMBL" id="TDL16761.1"/>
    </source>
</evidence>
<name>A0A4Y7PP27_9AGAM</name>
<keyword evidence="2" id="KW-1185">Reference proteome</keyword>
<accession>A0A4Y7PP27</accession>
<dbReference type="OrthoDB" id="3045659at2759"/>
<reference evidence="1 2" key="1">
    <citation type="submission" date="2018-06" db="EMBL/GenBank/DDBJ databases">
        <title>A transcriptomic atlas of mushroom development highlights an independent origin of complex multicellularity.</title>
        <authorList>
            <consortium name="DOE Joint Genome Institute"/>
            <person name="Krizsan K."/>
            <person name="Almasi E."/>
            <person name="Merenyi Z."/>
            <person name="Sahu N."/>
            <person name="Viragh M."/>
            <person name="Koszo T."/>
            <person name="Mondo S."/>
            <person name="Kiss B."/>
            <person name="Balint B."/>
            <person name="Kues U."/>
            <person name="Barry K."/>
            <person name="Hegedus J.C."/>
            <person name="Henrissat B."/>
            <person name="Johnson J."/>
            <person name="Lipzen A."/>
            <person name="Ohm R."/>
            <person name="Nagy I."/>
            <person name="Pangilinan J."/>
            <person name="Yan J."/>
            <person name="Xiong Y."/>
            <person name="Grigoriev I.V."/>
            <person name="Hibbett D.S."/>
            <person name="Nagy L.G."/>
        </authorList>
    </citation>
    <scope>NUCLEOTIDE SEQUENCE [LARGE SCALE GENOMIC DNA]</scope>
    <source>
        <strain evidence="1 2">SZMC22713</strain>
    </source>
</reference>
<sequence>MKVNPLAKAVFAFIEKVYKHSKQQSECDTIISDIVDCITNILPSIQSAKKHAPNRHLQVIIPKMLDLIGNASNFIEEYNLDSAAVHALHALSSSKARDQIDKFTKEFTVFKDCFDRAVQCHILDVEVETRQYITTHFEVIQRALETRGNAIYGPDCHKVVLMLFKRGAGGRSVARGHYNLSSPAWPSGQLRKMTDWSSFILAASGDATGNE</sequence>
<dbReference type="EMBL" id="ML170235">
    <property type="protein sequence ID" value="TDL16761.1"/>
    <property type="molecule type" value="Genomic_DNA"/>
</dbReference>
<organism evidence="1 2">
    <name type="scientific">Rickenella mellea</name>
    <dbReference type="NCBI Taxonomy" id="50990"/>
    <lineage>
        <taxon>Eukaryota</taxon>
        <taxon>Fungi</taxon>
        <taxon>Dikarya</taxon>
        <taxon>Basidiomycota</taxon>
        <taxon>Agaricomycotina</taxon>
        <taxon>Agaricomycetes</taxon>
        <taxon>Hymenochaetales</taxon>
        <taxon>Rickenellaceae</taxon>
        <taxon>Rickenella</taxon>
    </lineage>
</organism>
<dbReference type="VEuPathDB" id="FungiDB:BD410DRAFT_611683"/>
<dbReference type="Proteomes" id="UP000294933">
    <property type="component" value="Unassembled WGS sequence"/>
</dbReference>
<dbReference type="AlphaFoldDB" id="A0A4Y7PP27"/>
<proteinExistence type="predicted"/>
<protein>
    <submittedName>
        <fullName evidence="1">Uncharacterized protein</fullName>
    </submittedName>
</protein>
<evidence type="ECO:0000313" key="2">
    <source>
        <dbReference type="Proteomes" id="UP000294933"/>
    </source>
</evidence>